<reference evidence="2" key="1">
    <citation type="submission" date="2022-07" db="EMBL/GenBank/DDBJ databases">
        <title>Phylogenomic reconstructions and comparative analyses of Kickxellomycotina fungi.</title>
        <authorList>
            <person name="Reynolds N.K."/>
            <person name="Stajich J.E."/>
            <person name="Barry K."/>
            <person name="Grigoriev I.V."/>
            <person name="Crous P."/>
            <person name="Smith M.E."/>
        </authorList>
    </citation>
    <scope>NUCLEOTIDE SEQUENCE</scope>
    <source>
        <strain evidence="2">BCRC 34297</strain>
    </source>
</reference>
<evidence type="ECO:0000313" key="2">
    <source>
        <dbReference type="EMBL" id="KAJ2751192.1"/>
    </source>
</evidence>
<comment type="caution">
    <text evidence="2">The sequence shown here is derived from an EMBL/GenBank/DDBJ whole genome shotgun (WGS) entry which is preliminary data.</text>
</comment>
<sequence length="135" mass="15629">MNIAQQEPQAVKSTQHTEEEWGSMYVGKRLVEYPKDMKPKQVKVDAEPKMDDAEPEDRGPTVDEPTDEEGSADEESVDDVAKKEDKNKKQQVKWAELPQPRRVIWPMTPVTRDLRPNRLNIMCDANDMITKVQFF</sequence>
<feature type="region of interest" description="Disordered" evidence="1">
    <location>
        <begin position="1"/>
        <end position="94"/>
    </location>
</feature>
<keyword evidence="3" id="KW-1185">Reference proteome</keyword>
<dbReference type="Gene3D" id="3.30.10.10">
    <property type="entry name" value="Trypsin Inhibitor V, subunit A"/>
    <property type="match status" value="1"/>
</dbReference>
<dbReference type="EMBL" id="JANBUH010000434">
    <property type="protein sequence ID" value="KAJ2751192.1"/>
    <property type="molecule type" value="Genomic_DNA"/>
</dbReference>
<feature type="compositionally biased region" description="Acidic residues" evidence="1">
    <location>
        <begin position="64"/>
        <end position="78"/>
    </location>
</feature>
<organism evidence="2 3">
    <name type="scientific">Coemansia pectinata</name>
    <dbReference type="NCBI Taxonomy" id="1052879"/>
    <lineage>
        <taxon>Eukaryota</taxon>
        <taxon>Fungi</taxon>
        <taxon>Fungi incertae sedis</taxon>
        <taxon>Zoopagomycota</taxon>
        <taxon>Kickxellomycotina</taxon>
        <taxon>Kickxellomycetes</taxon>
        <taxon>Kickxellales</taxon>
        <taxon>Kickxellaceae</taxon>
        <taxon>Coemansia</taxon>
    </lineage>
</organism>
<dbReference type="AlphaFoldDB" id="A0A9W8GVP9"/>
<protein>
    <submittedName>
        <fullName evidence="2">Uncharacterized protein</fullName>
    </submittedName>
</protein>
<dbReference type="OrthoDB" id="10013825at2759"/>
<feature type="compositionally biased region" description="Basic and acidic residues" evidence="1">
    <location>
        <begin position="79"/>
        <end position="88"/>
    </location>
</feature>
<evidence type="ECO:0000256" key="1">
    <source>
        <dbReference type="SAM" id="MobiDB-lite"/>
    </source>
</evidence>
<dbReference type="Proteomes" id="UP001140011">
    <property type="component" value="Unassembled WGS sequence"/>
</dbReference>
<evidence type="ECO:0000313" key="3">
    <source>
        <dbReference type="Proteomes" id="UP001140011"/>
    </source>
</evidence>
<accession>A0A9W8GVP9</accession>
<feature type="compositionally biased region" description="Polar residues" evidence="1">
    <location>
        <begin position="1"/>
        <end position="14"/>
    </location>
</feature>
<proteinExistence type="predicted"/>
<feature type="compositionally biased region" description="Basic and acidic residues" evidence="1">
    <location>
        <begin position="29"/>
        <end position="61"/>
    </location>
</feature>
<gene>
    <name evidence="2" type="ORF">GGI19_004633</name>
</gene>
<name>A0A9W8GVP9_9FUNG</name>